<dbReference type="Proteomes" id="UP000324325">
    <property type="component" value="Unassembled WGS sequence"/>
</dbReference>
<gene>
    <name evidence="3" type="ORF">FYL37_00395</name>
</gene>
<feature type="transmembrane region" description="Helical" evidence="2">
    <location>
        <begin position="12"/>
        <end position="32"/>
    </location>
</feature>
<dbReference type="RefSeq" id="WP_148884684.1">
    <property type="nucleotide sequence ID" value="NZ_VSTG01000001.1"/>
</dbReference>
<dbReference type="AlphaFoldDB" id="A0A5S4VLZ0"/>
<accession>A0A5S4VLZ0</accession>
<organism evidence="3 4">
    <name type="scientific">Agathobacter rectalis</name>
    <dbReference type="NCBI Taxonomy" id="39491"/>
    <lineage>
        <taxon>Bacteria</taxon>
        <taxon>Bacillati</taxon>
        <taxon>Bacillota</taxon>
        <taxon>Clostridia</taxon>
        <taxon>Lachnospirales</taxon>
        <taxon>Lachnospiraceae</taxon>
        <taxon>Agathobacter</taxon>
    </lineage>
</organism>
<reference evidence="3 4" key="1">
    <citation type="submission" date="2019-08" db="EMBL/GenBank/DDBJ databases">
        <authorList>
            <person name="Duncan S."/>
            <person name="Walker A."/>
        </authorList>
    </citation>
    <scope>NUCLEOTIDE SEQUENCE [LARGE SCALE GENOMIC DNA]</scope>
    <source>
        <strain evidence="3 4">L2-21</strain>
    </source>
</reference>
<keyword evidence="2" id="KW-0812">Transmembrane</keyword>
<evidence type="ECO:0000256" key="2">
    <source>
        <dbReference type="SAM" id="Phobius"/>
    </source>
</evidence>
<evidence type="ECO:0000313" key="4">
    <source>
        <dbReference type="Proteomes" id="UP000324325"/>
    </source>
</evidence>
<proteinExistence type="predicted"/>
<comment type="caution">
    <text evidence="3">The sequence shown here is derived from an EMBL/GenBank/DDBJ whole genome shotgun (WGS) entry which is preliminary data.</text>
</comment>
<protein>
    <submittedName>
        <fullName evidence="3">Uncharacterized protein</fullName>
    </submittedName>
</protein>
<name>A0A5S4VLZ0_9FIRM</name>
<dbReference type="EMBL" id="VSTG01000001">
    <property type="protein sequence ID" value="TYL60097.1"/>
    <property type="molecule type" value="Genomic_DNA"/>
</dbReference>
<evidence type="ECO:0000256" key="1">
    <source>
        <dbReference type="SAM" id="MobiDB-lite"/>
    </source>
</evidence>
<keyword evidence="2" id="KW-0472">Membrane</keyword>
<keyword evidence="2" id="KW-1133">Transmembrane helix</keyword>
<reference evidence="3 4" key="2">
    <citation type="submission" date="2019-09" db="EMBL/GenBank/DDBJ databases">
        <title>Strain-level analysis of Eubacterium rectale using genomes from metagenomes.</title>
        <authorList>
            <person name="Karcher N."/>
            <person name="Segata N."/>
        </authorList>
    </citation>
    <scope>NUCLEOTIDE SEQUENCE [LARGE SCALE GENOMIC DNA]</scope>
    <source>
        <strain evidence="3 4">L2-21</strain>
    </source>
</reference>
<sequence length="126" mass="13974">MNRNKKLFANSVLHGLIFLMLAAIFLTLAAILGNSNTAREEAEKQKKNSDLDGSLATVQIYNEETKCWDTYQGVIDLHSGLHGTWLYEINGQEIILTGARNIGSVPAETEQQTFDNTTKGESDNEK</sequence>
<evidence type="ECO:0000313" key="3">
    <source>
        <dbReference type="EMBL" id="TYL60097.1"/>
    </source>
</evidence>
<feature type="region of interest" description="Disordered" evidence="1">
    <location>
        <begin position="106"/>
        <end position="126"/>
    </location>
</feature>